<evidence type="ECO:0000256" key="1">
    <source>
        <dbReference type="ARBA" id="ARBA00022448"/>
    </source>
</evidence>
<reference evidence="3" key="1">
    <citation type="submission" date="2006-10" db="EMBL/GenBank/DDBJ databases">
        <authorList>
            <person name="Amadeo P."/>
            <person name="Zhao Q."/>
            <person name="Wortman J."/>
            <person name="Fraser-Liggett C."/>
            <person name="Carlton J."/>
        </authorList>
    </citation>
    <scope>NUCLEOTIDE SEQUENCE</scope>
    <source>
        <strain evidence="3">G3</strain>
    </source>
</reference>
<protein>
    <recommendedName>
        <fullName evidence="5">ABC transporter family protein</fullName>
    </recommendedName>
</protein>
<dbReference type="VEuPathDB" id="TrichDB:TVAGG3_0507280"/>
<dbReference type="OMA" id="ESHKFIT"/>
<dbReference type="Gene3D" id="3.40.50.300">
    <property type="entry name" value="P-loop containing nucleotide triphosphate hydrolases"/>
    <property type="match status" value="1"/>
</dbReference>
<proteinExistence type="predicted"/>
<dbReference type="STRING" id="5722.A2E3T2"/>
<dbReference type="InterPro" id="IPR026082">
    <property type="entry name" value="ABCA"/>
</dbReference>
<dbReference type="AlphaFoldDB" id="A2E3T2"/>
<sequence>MIESKIIVLDEPTSVLDPISRRKVHNLINMYKGAKTFILCTHIIDEVDGLCDEIAVMIDGCIHTIGSPSYLSNKFGQEWKFDLILTNKQPETMEIAEKFIEMNIKNAKLLIKHQSSIIYTVPSNEITLSELFAKLNILKNEQKVLQYYTCTSSTIENVFTKLVDESHKFITEEFNELSYDVGN</sequence>
<dbReference type="InParanoid" id="A2E3T2"/>
<dbReference type="GO" id="GO:0140359">
    <property type="term" value="F:ABC-type transporter activity"/>
    <property type="evidence" value="ECO:0007669"/>
    <property type="project" value="InterPro"/>
</dbReference>
<evidence type="ECO:0008006" key="5">
    <source>
        <dbReference type="Google" id="ProtNLM"/>
    </source>
</evidence>
<accession>A2E3T2</accession>
<dbReference type="EMBL" id="DS113297">
    <property type="protein sequence ID" value="EAY12720.1"/>
    <property type="molecule type" value="Genomic_DNA"/>
</dbReference>
<dbReference type="PANTHER" id="PTHR19229:SF36">
    <property type="entry name" value="ATP-BINDING CASSETTE SUB-FAMILY A MEMBER 2"/>
    <property type="match status" value="1"/>
</dbReference>
<dbReference type="SUPFAM" id="SSF52540">
    <property type="entry name" value="P-loop containing nucleoside triphosphate hydrolases"/>
    <property type="match status" value="1"/>
</dbReference>
<keyword evidence="4" id="KW-1185">Reference proteome</keyword>
<evidence type="ECO:0000256" key="2">
    <source>
        <dbReference type="ARBA" id="ARBA00022737"/>
    </source>
</evidence>
<reference evidence="3" key="2">
    <citation type="journal article" date="2007" name="Science">
        <title>Draft genome sequence of the sexually transmitted pathogen Trichomonas vaginalis.</title>
        <authorList>
            <person name="Carlton J.M."/>
            <person name="Hirt R.P."/>
            <person name="Silva J.C."/>
            <person name="Delcher A.L."/>
            <person name="Schatz M."/>
            <person name="Zhao Q."/>
            <person name="Wortman J.R."/>
            <person name="Bidwell S.L."/>
            <person name="Alsmark U.C.M."/>
            <person name="Besteiro S."/>
            <person name="Sicheritz-Ponten T."/>
            <person name="Noel C.J."/>
            <person name="Dacks J.B."/>
            <person name="Foster P.G."/>
            <person name="Simillion C."/>
            <person name="Van de Peer Y."/>
            <person name="Miranda-Saavedra D."/>
            <person name="Barton G.J."/>
            <person name="Westrop G.D."/>
            <person name="Mueller S."/>
            <person name="Dessi D."/>
            <person name="Fiori P.L."/>
            <person name="Ren Q."/>
            <person name="Paulsen I."/>
            <person name="Zhang H."/>
            <person name="Bastida-Corcuera F.D."/>
            <person name="Simoes-Barbosa A."/>
            <person name="Brown M.T."/>
            <person name="Hayes R.D."/>
            <person name="Mukherjee M."/>
            <person name="Okumura C.Y."/>
            <person name="Schneider R."/>
            <person name="Smith A.J."/>
            <person name="Vanacova S."/>
            <person name="Villalvazo M."/>
            <person name="Haas B.J."/>
            <person name="Pertea M."/>
            <person name="Feldblyum T.V."/>
            <person name="Utterback T.R."/>
            <person name="Shu C.L."/>
            <person name="Osoegawa K."/>
            <person name="de Jong P.J."/>
            <person name="Hrdy I."/>
            <person name="Horvathova L."/>
            <person name="Zubacova Z."/>
            <person name="Dolezal P."/>
            <person name="Malik S.B."/>
            <person name="Logsdon J.M. Jr."/>
            <person name="Henze K."/>
            <person name="Gupta A."/>
            <person name="Wang C.C."/>
            <person name="Dunne R.L."/>
            <person name="Upcroft J.A."/>
            <person name="Upcroft P."/>
            <person name="White O."/>
            <person name="Salzberg S.L."/>
            <person name="Tang P."/>
            <person name="Chiu C.-H."/>
            <person name="Lee Y.-S."/>
            <person name="Embley T.M."/>
            <person name="Coombs G.H."/>
            <person name="Mottram J.C."/>
            <person name="Tachezy J."/>
            <person name="Fraser-Liggett C.M."/>
            <person name="Johnson P.J."/>
        </authorList>
    </citation>
    <scope>NUCLEOTIDE SEQUENCE [LARGE SCALE GENOMIC DNA]</scope>
    <source>
        <strain evidence="3">G3</strain>
    </source>
</reference>
<dbReference type="VEuPathDB" id="TrichDB:TVAG_117420"/>
<dbReference type="Proteomes" id="UP000001542">
    <property type="component" value="Unassembled WGS sequence"/>
</dbReference>
<dbReference type="GO" id="GO:0016020">
    <property type="term" value="C:membrane"/>
    <property type="evidence" value="ECO:0007669"/>
    <property type="project" value="InterPro"/>
</dbReference>
<dbReference type="RefSeq" id="XP_001324943.1">
    <property type="nucleotide sequence ID" value="XM_001324908.1"/>
</dbReference>
<keyword evidence="2" id="KW-0677">Repeat</keyword>
<dbReference type="FunFam" id="3.40.50.300:FF:005057">
    <property type="entry name" value="ABC transporter, putative"/>
    <property type="match status" value="1"/>
</dbReference>
<dbReference type="PANTHER" id="PTHR19229">
    <property type="entry name" value="ATP-BINDING CASSETTE TRANSPORTER SUBFAMILY A ABCA"/>
    <property type="match status" value="1"/>
</dbReference>
<dbReference type="eggNOG" id="KOG0059">
    <property type="taxonomic scope" value="Eukaryota"/>
</dbReference>
<keyword evidence="1" id="KW-0813">Transport</keyword>
<gene>
    <name evidence="3" type="ORF">TVAG_117420</name>
</gene>
<dbReference type="SMR" id="A2E3T2"/>
<evidence type="ECO:0000313" key="3">
    <source>
        <dbReference type="EMBL" id="EAY12720.1"/>
    </source>
</evidence>
<dbReference type="KEGG" id="tva:4770688"/>
<dbReference type="OrthoDB" id="10255969at2759"/>
<evidence type="ECO:0000313" key="4">
    <source>
        <dbReference type="Proteomes" id="UP000001542"/>
    </source>
</evidence>
<name>A2E3T2_TRIV3</name>
<organism evidence="3 4">
    <name type="scientific">Trichomonas vaginalis (strain ATCC PRA-98 / G3)</name>
    <dbReference type="NCBI Taxonomy" id="412133"/>
    <lineage>
        <taxon>Eukaryota</taxon>
        <taxon>Metamonada</taxon>
        <taxon>Parabasalia</taxon>
        <taxon>Trichomonadida</taxon>
        <taxon>Trichomonadidae</taxon>
        <taxon>Trichomonas</taxon>
    </lineage>
</organism>
<dbReference type="InterPro" id="IPR027417">
    <property type="entry name" value="P-loop_NTPase"/>
</dbReference>